<dbReference type="Proteomes" id="UP000198893">
    <property type="component" value="Unassembled WGS sequence"/>
</dbReference>
<proteinExistence type="predicted"/>
<dbReference type="SUPFAM" id="SSF47090">
    <property type="entry name" value="PGBD-like"/>
    <property type="match status" value="1"/>
</dbReference>
<gene>
    <name evidence="2" type="ORF">SAMN04490248_11293</name>
</gene>
<feature type="domain" description="Peptidoglycan binding-like" evidence="1">
    <location>
        <begin position="115"/>
        <end position="160"/>
    </location>
</feature>
<dbReference type="AlphaFoldDB" id="A0A1H8SMG3"/>
<dbReference type="InterPro" id="IPR002477">
    <property type="entry name" value="Peptidoglycan-bd-like"/>
</dbReference>
<dbReference type="Pfam" id="PF01471">
    <property type="entry name" value="PG_binding_1"/>
    <property type="match status" value="1"/>
</dbReference>
<evidence type="ECO:0000259" key="1">
    <source>
        <dbReference type="Pfam" id="PF01471"/>
    </source>
</evidence>
<keyword evidence="3" id="KW-1185">Reference proteome</keyword>
<dbReference type="Gene3D" id="1.10.101.10">
    <property type="entry name" value="PGBD-like superfamily/PGBD"/>
    <property type="match status" value="1"/>
</dbReference>
<organism evidence="2 3">
    <name type="scientific">Salinihabitans flavidus</name>
    <dbReference type="NCBI Taxonomy" id="569882"/>
    <lineage>
        <taxon>Bacteria</taxon>
        <taxon>Pseudomonadati</taxon>
        <taxon>Pseudomonadota</taxon>
        <taxon>Alphaproteobacteria</taxon>
        <taxon>Rhodobacterales</taxon>
        <taxon>Roseobacteraceae</taxon>
        <taxon>Salinihabitans</taxon>
    </lineage>
</organism>
<dbReference type="STRING" id="569882.SAMN04490248_11293"/>
<evidence type="ECO:0000313" key="2">
    <source>
        <dbReference type="EMBL" id="SEO79393.1"/>
    </source>
</evidence>
<sequence>MLRPLFLVFALAIMAGCTPEDGVFSNLGAYSEPYVIHSAENGPEGAEPGTCWGRHIAPAVVETVSEQVLVQPPEVLSDGTVQQPAIYKTETHQRITRERDETWFEAPCQKVLTAEFVASLQRALKVRGIYRGPISGAMDAVTRDAIRRYQKPQGLDTGVLSMQAARDLGLVAVPRDPE</sequence>
<dbReference type="RefSeq" id="WP_245729458.1">
    <property type="nucleotide sequence ID" value="NZ_FODS01000012.1"/>
</dbReference>
<dbReference type="InterPro" id="IPR036366">
    <property type="entry name" value="PGBDSf"/>
</dbReference>
<protein>
    <submittedName>
        <fullName evidence="2">Putative peptidoglycan binding domain-containing protein</fullName>
    </submittedName>
</protein>
<dbReference type="InterPro" id="IPR036365">
    <property type="entry name" value="PGBD-like_sf"/>
</dbReference>
<evidence type="ECO:0000313" key="3">
    <source>
        <dbReference type="Proteomes" id="UP000198893"/>
    </source>
</evidence>
<accession>A0A1H8SMG3</accession>
<name>A0A1H8SMG3_9RHOB</name>
<dbReference type="PROSITE" id="PS51257">
    <property type="entry name" value="PROKAR_LIPOPROTEIN"/>
    <property type="match status" value="1"/>
</dbReference>
<dbReference type="EMBL" id="FODS01000012">
    <property type="protein sequence ID" value="SEO79393.1"/>
    <property type="molecule type" value="Genomic_DNA"/>
</dbReference>
<reference evidence="2 3" key="1">
    <citation type="submission" date="2016-10" db="EMBL/GenBank/DDBJ databases">
        <authorList>
            <person name="de Groot N.N."/>
        </authorList>
    </citation>
    <scope>NUCLEOTIDE SEQUENCE [LARGE SCALE GENOMIC DNA]</scope>
    <source>
        <strain evidence="2 3">DSM 27842</strain>
    </source>
</reference>